<keyword evidence="2" id="KW-1185">Reference proteome</keyword>
<protein>
    <recommendedName>
        <fullName evidence="3">Serine/threonine protein phosphatase</fullName>
    </recommendedName>
</protein>
<name>A0A4R6SH86_LABRH</name>
<accession>A0A4R6SH86</accession>
<comment type="caution">
    <text evidence="1">The sequence shown here is derived from an EMBL/GenBank/DDBJ whole genome shotgun (WGS) entry which is preliminary data.</text>
</comment>
<dbReference type="EMBL" id="SNXZ01000002">
    <property type="protein sequence ID" value="TDQ01382.1"/>
    <property type="molecule type" value="Genomic_DNA"/>
</dbReference>
<evidence type="ECO:0008006" key="3">
    <source>
        <dbReference type="Google" id="ProtNLM"/>
    </source>
</evidence>
<proteinExistence type="predicted"/>
<dbReference type="AlphaFoldDB" id="A0A4R6SH86"/>
<dbReference type="SUPFAM" id="SSF56112">
    <property type="entry name" value="Protein kinase-like (PK-like)"/>
    <property type="match status" value="1"/>
</dbReference>
<evidence type="ECO:0000313" key="2">
    <source>
        <dbReference type="Proteomes" id="UP000295444"/>
    </source>
</evidence>
<dbReference type="InterPro" id="IPR011009">
    <property type="entry name" value="Kinase-like_dom_sf"/>
</dbReference>
<reference evidence="1 2" key="1">
    <citation type="submission" date="2019-03" db="EMBL/GenBank/DDBJ databases">
        <title>Genomic Encyclopedia of Type Strains, Phase IV (KMG-IV): sequencing the most valuable type-strain genomes for metagenomic binning, comparative biology and taxonomic classification.</title>
        <authorList>
            <person name="Goeker M."/>
        </authorList>
    </citation>
    <scope>NUCLEOTIDE SEQUENCE [LARGE SCALE GENOMIC DNA]</scope>
    <source>
        <strain evidence="1 2">DSM 45361</strain>
    </source>
</reference>
<evidence type="ECO:0000313" key="1">
    <source>
        <dbReference type="EMBL" id="TDQ01382.1"/>
    </source>
</evidence>
<organism evidence="1 2">
    <name type="scientific">Labedaea rhizosphaerae</name>
    <dbReference type="NCBI Taxonomy" id="598644"/>
    <lineage>
        <taxon>Bacteria</taxon>
        <taxon>Bacillati</taxon>
        <taxon>Actinomycetota</taxon>
        <taxon>Actinomycetes</taxon>
        <taxon>Pseudonocardiales</taxon>
        <taxon>Pseudonocardiaceae</taxon>
        <taxon>Labedaea</taxon>
    </lineage>
</organism>
<dbReference type="RefSeq" id="WP_166659187.1">
    <property type="nucleotide sequence ID" value="NZ_SNXZ01000002.1"/>
</dbReference>
<sequence>MGPHRQDRHAQLSTRLASCSDIELAALAPVDQAIGVGGGSGVAELDGLPVFVKRIPLSDREVERPQCTANLFGLPVFAQYGVGGPGFNAWRELAANQAVTDAVLAGETTAFPLLHHWRVLPGRPALADEHADLDSVVAAMAGDAAVRARLEALAGATHSLVLFCEYLPVAMDDWLGDDPVGKAELVERQLAEIVASLRRLELLHMDGHFGNMRCDGDRIHLTDFGLVTSPRFELSAAEQDFVHRNARHDAGYAAMTLVNWLVRAVCLPDRGIPERYEYVRRCADDGVAGDVPPGVAAVLGRHVQVAARMNDFYWRVFGGDVLAEYADPYVEVAG</sequence>
<dbReference type="Proteomes" id="UP000295444">
    <property type="component" value="Unassembled WGS sequence"/>
</dbReference>
<gene>
    <name evidence="1" type="ORF">EV186_1021250</name>
</gene>